<evidence type="ECO:0000313" key="1">
    <source>
        <dbReference type="EMBL" id="MFD1392322.1"/>
    </source>
</evidence>
<dbReference type="InterPro" id="IPR036699">
    <property type="entry name" value="YehR-like_sf"/>
</dbReference>
<dbReference type="Gene3D" id="3.30.1830.10">
    <property type="entry name" value="YehR-like"/>
    <property type="match status" value="1"/>
</dbReference>
<organism evidence="1 2">
    <name type="scientific">Lacticaseibacillus jixianensis</name>
    <dbReference type="NCBI Taxonomy" id="2486012"/>
    <lineage>
        <taxon>Bacteria</taxon>
        <taxon>Bacillati</taxon>
        <taxon>Bacillota</taxon>
        <taxon>Bacilli</taxon>
        <taxon>Lactobacillales</taxon>
        <taxon>Lactobacillaceae</taxon>
        <taxon>Lacticaseibacillus</taxon>
    </lineage>
</organism>
<evidence type="ECO:0000313" key="2">
    <source>
        <dbReference type="Proteomes" id="UP001597249"/>
    </source>
</evidence>
<dbReference type="PROSITE" id="PS51257">
    <property type="entry name" value="PROKAR_LIPOPROTEIN"/>
    <property type="match status" value="1"/>
</dbReference>
<dbReference type="EMBL" id="JBHTMO010000003">
    <property type="protein sequence ID" value="MFD1392322.1"/>
    <property type="molecule type" value="Genomic_DNA"/>
</dbReference>
<proteinExistence type="predicted"/>
<accession>A0ABW4B832</accession>
<sequence length="168" mass="18577">MKRRVVRPKVKSKSGRVLAGWLCTLLLIFGLAACSQATRKTVFVKTAGGEKTTLAFYTKGNNDQVAKQVTTLDIDMAKVMGKRDARTLARGWRVMQADAKAHARLRGVKATVTRAGKMVHEVITVDARRVDFAKLAKVDGQELITKTDHISLDNVKHTLKGDGYREVK</sequence>
<comment type="caution">
    <text evidence="1">The sequence shown here is derived from an EMBL/GenBank/DDBJ whole genome shotgun (WGS) entry which is preliminary data.</text>
</comment>
<dbReference type="RefSeq" id="WP_125585279.1">
    <property type="nucleotide sequence ID" value="NZ_JBHTMO010000003.1"/>
</dbReference>
<dbReference type="Proteomes" id="UP001597249">
    <property type="component" value="Unassembled WGS sequence"/>
</dbReference>
<dbReference type="Pfam" id="PF06998">
    <property type="entry name" value="DUF1307"/>
    <property type="match status" value="1"/>
</dbReference>
<gene>
    <name evidence="1" type="ORF">ACFQ3L_01820</name>
</gene>
<dbReference type="SUPFAM" id="SSF160704">
    <property type="entry name" value="YehR-like"/>
    <property type="match status" value="1"/>
</dbReference>
<protein>
    <submittedName>
        <fullName evidence="1">DUF1307 domain-containing protein</fullName>
    </submittedName>
</protein>
<dbReference type="InterPro" id="IPR009736">
    <property type="entry name" value="DUF1307"/>
</dbReference>
<name>A0ABW4B832_9LACO</name>
<reference evidence="2" key="1">
    <citation type="journal article" date="2019" name="Int. J. Syst. Evol. Microbiol.">
        <title>The Global Catalogue of Microorganisms (GCM) 10K type strain sequencing project: providing services to taxonomists for standard genome sequencing and annotation.</title>
        <authorList>
            <consortium name="The Broad Institute Genomics Platform"/>
            <consortium name="The Broad Institute Genome Sequencing Center for Infectious Disease"/>
            <person name="Wu L."/>
            <person name="Ma J."/>
        </authorList>
    </citation>
    <scope>NUCLEOTIDE SEQUENCE [LARGE SCALE GENOMIC DNA]</scope>
    <source>
        <strain evidence="2">CCM 8911</strain>
    </source>
</reference>
<keyword evidence="2" id="KW-1185">Reference proteome</keyword>